<dbReference type="EMBL" id="OX458333">
    <property type="protein sequence ID" value="CAI8814167.1"/>
    <property type="molecule type" value="Genomic_DNA"/>
</dbReference>
<dbReference type="Proteomes" id="UP001162030">
    <property type="component" value="Chromosome"/>
</dbReference>
<protein>
    <recommendedName>
        <fullName evidence="3">SAM-dependent methyltransferase</fullName>
    </recommendedName>
</protein>
<keyword evidence="2" id="KW-1185">Reference proteome</keyword>
<evidence type="ECO:0000313" key="1">
    <source>
        <dbReference type="EMBL" id="CAI8814167.1"/>
    </source>
</evidence>
<sequence>MAFQLDQVVPWGRSFDEYVAMFALQPDDLGKRILGCGDGPADFNAELTARGGAVVSVDPIYRFTDEQIWSRIDETYPIVLEQTRRNADQFVWSHIRSVEDLGEMRLAAMRAFLADYPAGKREGRYVDAELPCLPFADRSFDLALCSHFLFLYSAHFDQAFHLHALRELCRVAAEVRVFPLLELGGVKSRHLDGVMAQLTTEGYRAATVKVSYEFQRGGNEMLTVRLPHPETNSNYR</sequence>
<proteinExistence type="predicted"/>
<accession>A0ABM9I197</accession>
<evidence type="ECO:0000313" key="2">
    <source>
        <dbReference type="Proteomes" id="UP001162030"/>
    </source>
</evidence>
<evidence type="ECO:0008006" key="3">
    <source>
        <dbReference type="Google" id="ProtNLM"/>
    </source>
</evidence>
<gene>
    <name evidence="1" type="ORF">MSZNOR_1836</name>
</gene>
<organism evidence="1 2">
    <name type="scientific">Methylocaldum szegediense</name>
    <dbReference type="NCBI Taxonomy" id="73780"/>
    <lineage>
        <taxon>Bacteria</taxon>
        <taxon>Pseudomonadati</taxon>
        <taxon>Pseudomonadota</taxon>
        <taxon>Gammaproteobacteria</taxon>
        <taxon>Methylococcales</taxon>
        <taxon>Methylococcaceae</taxon>
        <taxon>Methylocaldum</taxon>
    </lineage>
</organism>
<name>A0ABM9I197_9GAMM</name>
<dbReference type="InterPro" id="IPR029063">
    <property type="entry name" value="SAM-dependent_MTases_sf"/>
</dbReference>
<dbReference type="RefSeq" id="WP_026608700.1">
    <property type="nucleotide sequence ID" value="NZ_OX458333.1"/>
</dbReference>
<reference evidence="1 2" key="1">
    <citation type="submission" date="2023-03" db="EMBL/GenBank/DDBJ databases">
        <authorList>
            <person name="Pearce D."/>
        </authorList>
    </citation>
    <scope>NUCLEOTIDE SEQUENCE [LARGE SCALE GENOMIC DNA]</scope>
    <source>
        <strain evidence="1">Msz</strain>
    </source>
</reference>
<dbReference type="SUPFAM" id="SSF53335">
    <property type="entry name" value="S-adenosyl-L-methionine-dependent methyltransferases"/>
    <property type="match status" value="1"/>
</dbReference>
<dbReference type="Gene3D" id="3.40.50.150">
    <property type="entry name" value="Vaccinia Virus protein VP39"/>
    <property type="match status" value="1"/>
</dbReference>